<keyword evidence="2" id="KW-1185">Reference proteome</keyword>
<dbReference type="Proteomes" id="UP000464671">
    <property type="component" value="Segment"/>
</dbReference>
<dbReference type="InterPro" id="IPR004590">
    <property type="entry name" value="ssDNA_annealing_RecT"/>
</dbReference>
<protein>
    <submittedName>
        <fullName evidence="1">DNA recombinase</fullName>
    </submittedName>
</protein>
<dbReference type="InterPro" id="IPR018330">
    <property type="entry name" value="RecT_fam"/>
</dbReference>
<evidence type="ECO:0000313" key="1">
    <source>
        <dbReference type="EMBL" id="QHB40935.1"/>
    </source>
</evidence>
<dbReference type="NCBIfam" id="TIGR00616">
    <property type="entry name" value="rect"/>
    <property type="match status" value="1"/>
</dbReference>
<name>A0A6B9LRN4_9CAUD</name>
<dbReference type="EMBL" id="MN812239">
    <property type="protein sequence ID" value="QHB40935.1"/>
    <property type="molecule type" value="Genomic_DNA"/>
</dbReference>
<evidence type="ECO:0000313" key="2">
    <source>
        <dbReference type="Proteomes" id="UP000464671"/>
    </source>
</evidence>
<organism evidence="1 2">
    <name type="scientific">Flavobacterium phage vB_FspS_tant8-1</name>
    <dbReference type="NCBI Taxonomy" id="2686278"/>
    <lineage>
        <taxon>Viruses</taxon>
        <taxon>Duplodnaviria</taxon>
        <taxon>Heunggongvirae</taxon>
        <taxon>Uroviricota</taxon>
        <taxon>Caudoviricetes</taxon>
        <taxon>Tantvirus</taxon>
        <taxon>Tantvirus tant</taxon>
    </lineage>
</organism>
<accession>A0A6B9LRN4</accession>
<proteinExistence type="predicted"/>
<sequence>MAKKQSNISDDFISFKDLIEQPEVKEKFKEMLGEKGGISFLQSSLQVVQKNPEMLKAESNSLLNAFSAIASLDLLVDPSFGQAFVNVYKEKDGFIWRTLAQFQIGYKGLIELGHRTNQFAILNSIDVREGEFKKIDRMTGEIEFDWIQDQDERKKQPLIGFVSFFKLTNGFQKSLFMTIKEMKEHGKKWSKNFHEKENGWQKDFEGMGKKTALKLLLDKYAPKSREMQRAIQFDQAIINDINGQSLNYIDNPQTKQKIDIEENNRIIQRQSILEHIQNSKEIEVLEQCFEDIPDDDVRSVYDEKLKQLKKKKNK</sequence>
<dbReference type="GO" id="GO:0006259">
    <property type="term" value="P:DNA metabolic process"/>
    <property type="evidence" value="ECO:0007669"/>
    <property type="project" value="InterPro"/>
</dbReference>
<dbReference type="GO" id="GO:0003677">
    <property type="term" value="F:DNA binding"/>
    <property type="evidence" value="ECO:0007669"/>
    <property type="project" value="InterPro"/>
</dbReference>
<reference evidence="1 2" key="1">
    <citation type="journal article" date="2020" name="Viruses">
        <title>Diversity and Host Interactions Among Virulent and Temperate Baltic Sea Flavobacterium Phages.</title>
        <authorList>
            <person name="Nilsson E."/>
            <person name="Bayfield O.W."/>
            <person name="Lundin D."/>
            <person name="Antson A.A."/>
            <person name="Holmfeldt K."/>
        </authorList>
    </citation>
    <scope>NUCLEOTIDE SEQUENCE [LARGE SCALE GENOMIC DNA]</scope>
</reference>
<gene>
    <name evidence="1" type="ORF">tant81_gp004</name>
</gene>
<dbReference type="Pfam" id="PF03837">
    <property type="entry name" value="RecT"/>
    <property type="match status" value="1"/>
</dbReference>